<accession>A0A3E2HII0</accession>
<feature type="compositionally biased region" description="Basic residues" evidence="1">
    <location>
        <begin position="359"/>
        <end position="370"/>
    </location>
</feature>
<feature type="compositionally biased region" description="Pro residues" evidence="1">
    <location>
        <begin position="775"/>
        <end position="790"/>
    </location>
</feature>
<feature type="compositionally biased region" description="Low complexity" evidence="1">
    <location>
        <begin position="371"/>
        <end position="388"/>
    </location>
</feature>
<keyword evidence="3" id="KW-1185">Reference proteome</keyword>
<feature type="compositionally biased region" description="Pro residues" evidence="1">
    <location>
        <begin position="871"/>
        <end position="880"/>
    </location>
</feature>
<sequence length="888" mass="98403">MAGHETVNGVGVEAGHEVISSTYSTRSSKRKASQVSNYTPPGTHNGTSSVNGDEPSTPMVKRRRTRSHTPQSSMDPKSSPEEEAIVVQEDPAYTDSSTTENTPAPELQSGEDDATVAVAAPPSYRGRGGGRGRGRGRGRGGRGGGRGGRATAAAATGDGPDDVVGAVLKPTRGKGGHRVKRSDNARIQSLYLRKHNIKTQYRHVLQYQKKALDLIAEKSLDMMLDDPKFHERLPEYFETKNNLDLIYKKKIEQFDRDAKIHRDYLSKLRSIKDAIMKRQFTDTIEDINDKVESRIKEAIMEVEDNAKARFESDEVASNHGDDMSHIKYFEAEAAVHPADAWINGGREAWIAAEEERKTSSKRGRGRRSGISKKSSPIKASPMKAASPPLARKTSLYRPVAQQDVGTPTPFEGSMAPTPLEMSERETPESSSDGEVDARGADKYGVYLPNKPTPRNGEAPSNRFAQEPFFQFEDYEIGIRKHHYRGTRADPLGYLGMDTHAQPKMMHFDREARNCNSAENKPGDLDSELVKRFKVHPIYGIPIKGSINPTINPTRDWTKPLAETKPIIFKTSDGETLHTSRSAWVINADKNWEEQDAQRRMKAALTAMNELEEPVPAIKIEVEPELALPVKEKNTEEIHRAVSELLQAAEQIKATAQQMAPPPTPPQPTRRISRGYDAVRDIGHPSLPSYQPPRVGGVNLDLLADTALRVTGPPLQQVVQTSQLQTHVHPQGQPQSQPQPHQTPPQPVPALIQARQVQPAQPQPIYPEPRSYSFMGPPPLPRYAPPPPHQPSLPAQILQPRTILPPPPPPQQLHSPQLNQLQHHPQIHQPQLPPQLGPQPHQPQQYPSPFSVPGRPYLRELRPALPQNRTSLPPPPPPPPRWYSGPHGP</sequence>
<dbReference type="PANTHER" id="PTHR24216">
    <property type="entry name" value="PAXILLIN-RELATED"/>
    <property type="match status" value="1"/>
</dbReference>
<dbReference type="Proteomes" id="UP000258309">
    <property type="component" value="Unassembled WGS sequence"/>
</dbReference>
<feature type="compositionally biased region" description="Pro residues" evidence="1">
    <location>
        <begin position="830"/>
        <end position="840"/>
    </location>
</feature>
<feature type="non-terminal residue" evidence="2">
    <location>
        <position position="1"/>
    </location>
</feature>
<feature type="compositionally biased region" description="Basic residues" evidence="1">
    <location>
        <begin position="128"/>
        <end position="140"/>
    </location>
</feature>
<evidence type="ECO:0000313" key="3">
    <source>
        <dbReference type="Proteomes" id="UP000258309"/>
    </source>
</evidence>
<evidence type="ECO:0000313" key="2">
    <source>
        <dbReference type="EMBL" id="RFU33234.1"/>
    </source>
</evidence>
<dbReference type="STRING" id="5539.A0A3E2HII0"/>
<feature type="compositionally biased region" description="Low complexity" evidence="1">
    <location>
        <begin position="811"/>
        <end position="829"/>
    </location>
</feature>
<gene>
    <name evidence="2" type="ORF">B7463_g3106</name>
</gene>
<evidence type="ECO:0000256" key="1">
    <source>
        <dbReference type="SAM" id="MobiDB-lite"/>
    </source>
</evidence>
<feature type="compositionally biased region" description="Polar residues" evidence="1">
    <location>
        <begin position="34"/>
        <end position="51"/>
    </location>
</feature>
<feature type="compositionally biased region" description="Low complexity" evidence="1">
    <location>
        <begin position="149"/>
        <end position="164"/>
    </location>
</feature>
<dbReference type="OMA" id="HRAWSNK"/>
<name>A0A3E2HII0_SCYLI</name>
<comment type="caution">
    <text evidence="2">The sequence shown here is derived from an EMBL/GenBank/DDBJ whole genome shotgun (WGS) entry which is preliminary data.</text>
</comment>
<feature type="non-terminal residue" evidence="2">
    <location>
        <position position="888"/>
    </location>
</feature>
<dbReference type="OrthoDB" id="4188028at2759"/>
<organism evidence="2 3">
    <name type="scientific">Scytalidium lignicola</name>
    <name type="common">Hyphomycete</name>
    <dbReference type="NCBI Taxonomy" id="5539"/>
    <lineage>
        <taxon>Eukaryota</taxon>
        <taxon>Fungi</taxon>
        <taxon>Dikarya</taxon>
        <taxon>Ascomycota</taxon>
        <taxon>Pezizomycotina</taxon>
        <taxon>Leotiomycetes</taxon>
        <taxon>Leotiomycetes incertae sedis</taxon>
        <taxon>Scytalidium</taxon>
    </lineage>
</organism>
<dbReference type="AlphaFoldDB" id="A0A3E2HII0"/>
<dbReference type="EMBL" id="NCSJ02000039">
    <property type="protein sequence ID" value="RFU33234.1"/>
    <property type="molecule type" value="Genomic_DNA"/>
</dbReference>
<feature type="compositionally biased region" description="Low complexity" evidence="1">
    <location>
        <begin position="791"/>
        <end position="801"/>
    </location>
</feature>
<feature type="region of interest" description="Disordered" evidence="1">
    <location>
        <begin position="354"/>
        <end position="445"/>
    </location>
</feature>
<feature type="region of interest" description="Disordered" evidence="1">
    <location>
        <begin position="1"/>
        <end position="164"/>
    </location>
</feature>
<dbReference type="PANTHER" id="PTHR24216:SF8">
    <property type="entry name" value="PAXILLIN, ISOFORM F"/>
    <property type="match status" value="1"/>
</dbReference>
<protein>
    <submittedName>
        <fullName evidence="2">Uncharacterized protein</fullName>
    </submittedName>
</protein>
<feature type="region of interest" description="Disordered" evidence="1">
    <location>
        <begin position="719"/>
        <end position="888"/>
    </location>
</feature>
<reference evidence="2 3" key="1">
    <citation type="submission" date="2018-05" db="EMBL/GenBank/DDBJ databases">
        <title>Draft genome sequence of Scytalidium lignicola DSM 105466, a ubiquitous saprotrophic fungus.</title>
        <authorList>
            <person name="Buettner E."/>
            <person name="Gebauer A.M."/>
            <person name="Hofrichter M."/>
            <person name="Liers C."/>
            <person name="Kellner H."/>
        </authorList>
    </citation>
    <scope>NUCLEOTIDE SEQUENCE [LARGE SCALE GENOMIC DNA]</scope>
    <source>
        <strain evidence="2 3">DSM 105466</strain>
    </source>
</reference>
<feature type="compositionally biased region" description="Low complexity" evidence="1">
    <location>
        <begin position="719"/>
        <end position="739"/>
    </location>
</feature>
<proteinExistence type="predicted"/>